<name>A0ABT7BPN3_9CYAN</name>
<organism evidence="1 2">
    <name type="scientific">Roseofilum halophilum BLCC-M91</name>
    <dbReference type="NCBI Taxonomy" id="3022259"/>
    <lineage>
        <taxon>Bacteria</taxon>
        <taxon>Bacillati</taxon>
        <taxon>Cyanobacteriota</taxon>
        <taxon>Cyanophyceae</taxon>
        <taxon>Desertifilales</taxon>
        <taxon>Desertifilaceae</taxon>
        <taxon>Roseofilum</taxon>
        <taxon>Roseofilum halophilum</taxon>
    </lineage>
</organism>
<keyword evidence="2" id="KW-1185">Reference proteome</keyword>
<dbReference type="NCBIfam" id="TIGR03985">
    <property type="entry name" value="TIGR03985 family CRISPR-associated protein"/>
    <property type="match status" value="1"/>
</dbReference>
<evidence type="ECO:0000313" key="1">
    <source>
        <dbReference type="EMBL" id="MDJ1180712.1"/>
    </source>
</evidence>
<gene>
    <name evidence="1" type="ORF">PJF56_17775</name>
</gene>
<dbReference type="EMBL" id="JAQPOK010000136">
    <property type="protein sequence ID" value="MDJ1180712.1"/>
    <property type="molecule type" value="Genomic_DNA"/>
</dbReference>
<protein>
    <submittedName>
        <fullName evidence="1">TIGR03985 family CRISPR-associated protein</fullName>
    </submittedName>
</protein>
<accession>A0ABT7BPN3</accession>
<reference evidence="1 2" key="1">
    <citation type="submission" date="2023-01" db="EMBL/GenBank/DDBJ databases">
        <title>Novel diversity within Roseofilum (Cyanobacteria; Desertifilaceae) from marine benthic mats with descriptions of four novel species.</title>
        <authorList>
            <person name="Wang Y."/>
            <person name="Berthold D.E."/>
            <person name="Hu J."/>
            <person name="Lefler F.W."/>
            <person name="Laughinghouse H.D. IV."/>
        </authorList>
    </citation>
    <scope>NUCLEOTIDE SEQUENCE [LARGE SCALE GENOMIC DNA]</scope>
    <source>
        <strain evidence="1 2">BLCC-M91</strain>
    </source>
</reference>
<dbReference type="Proteomes" id="UP001231370">
    <property type="component" value="Unassembled WGS sequence"/>
</dbReference>
<dbReference type="RefSeq" id="WP_283764013.1">
    <property type="nucleotide sequence ID" value="NZ_JAQPOK010000136.1"/>
</dbReference>
<evidence type="ECO:0000313" key="2">
    <source>
        <dbReference type="Proteomes" id="UP001231370"/>
    </source>
</evidence>
<sequence>MDIDFSSLPTVILLKYLARAALRQKSAFLQAIRLWVILRVLYEESSIEDPFTFPEWREFWFTASHPKSDRLPDNHDRTCPCSKTTQDWLLQALSPSEITPWCEQFVQQEQCSLSQIQDYLQQRPFQVTRRSLQSDFYRLRDLGWLTCRDRHYSRVSQPPLGYPISKSASPLCTLPLLNPDLELTVQTLLQPLGGHPRFFLYLDYVVHQSQQDRVEDWQNLLKEAWTQTPIPPLELSYNSAKLGKICTVIIYPVSIYYVRRALYLCGFGATPQGTGEWYNYRLERIEKMTVRSWEDADIPTLLGDRHQQQTLPTPEYIETELDRVWGFDFWEPQQLLLYRFDRPFHDRYIQGTHRHATFKPIPYETVRSHLQKYHYLSILNHKSPQDAYYQADYRDNDINVIQRLRAWRPFGEVLWPLPLRERMRAEVNQEQLVYK</sequence>
<proteinExistence type="predicted"/>
<comment type="caution">
    <text evidence="1">The sequence shown here is derived from an EMBL/GenBank/DDBJ whole genome shotgun (WGS) entry which is preliminary data.</text>
</comment>
<dbReference type="InterPro" id="IPR023816">
    <property type="entry name" value="CRISPR-assoc_CYA0889"/>
</dbReference>